<dbReference type="GO" id="GO:0009229">
    <property type="term" value="P:thiamine diphosphate biosynthetic process"/>
    <property type="evidence" value="ECO:0007669"/>
    <property type="project" value="UniProtKB-UniRule"/>
</dbReference>
<evidence type="ECO:0000256" key="7">
    <source>
        <dbReference type="ARBA" id="ARBA00049897"/>
    </source>
</evidence>
<comment type="catalytic activity">
    <reaction evidence="7 8">
        <text>[ThiS sulfur-carrier protein]-C-terminal-Gly-aminoethanethioate + 2-iminoacetate + 1-deoxy-D-xylulose 5-phosphate = [ThiS sulfur-carrier protein]-C-terminal Gly-Gly + 2-[(2R,5Z)-2-carboxy-4-methylthiazol-5(2H)-ylidene]ethyl phosphate + 2 H2O + H(+)</text>
        <dbReference type="Rhea" id="RHEA:26297"/>
        <dbReference type="Rhea" id="RHEA-COMP:12909"/>
        <dbReference type="Rhea" id="RHEA-COMP:19908"/>
        <dbReference type="ChEBI" id="CHEBI:15377"/>
        <dbReference type="ChEBI" id="CHEBI:15378"/>
        <dbReference type="ChEBI" id="CHEBI:57792"/>
        <dbReference type="ChEBI" id="CHEBI:62899"/>
        <dbReference type="ChEBI" id="CHEBI:77846"/>
        <dbReference type="ChEBI" id="CHEBI:90778"/>
        <dbReference type="ChEBI" id="CHEBI:232372"/>
        <dbReference type="EC" id="2.8.1.10"/>
    </reaction>
</comment>
<evidence type="ECO:0000256" key="4">
    <source>
        <dbReference type="ARBA" id="ARBA00022679"/>
    </source>
</evidence>
<dbReference type="CDD" id="cd04728">
    <property type="entry name" value="ThiG"/>
    <property type="match status" value="1"/>
</dbReference>
<name>A0A8A4TVN9_SULCO</name>
<evidence type="ECO:0000259" key="9">
    <source>
        <dbReference type="Pfam" id="PF05690"/>
    </source>
</evidence>
<dbReference type="GO" id="GO:0005737">
    <property type="term" value="C:cytoplasm"/>
    <property type="evidence" value="ECO:0007669"/>
    <property type="project" value="UniProtKB-SubCell"/>
</dbReference>
<keyword evidence="4 8" id="KW-0808">Transferase</keyword>
<dbReference type="EC" id="2.8.1.10" evidence="3 8"/>
<dbReference type="UniPathway" id="UPA00060"/>
<dbReference type="RefSeq" id="WP_237383672.1">
    <property type="nucleotide sequence ID" value="NZ_CP071793.1"/>
</dbReference>
<proteinExistence type="inferred from homology"/>
<feature type="binding site" evidence="8">
    <location>
        <begin position="184"/>
        <end position="185"/>
    </location>
    <ligand>
        <name>1-deoxy-D-xylulose 5-phosphate</name>
        <dbReference type="ChEBI" id="CHEBI:57792"/>
    </ligand>
</feature>
<evidence type="ECO:0000256" key="5">
    <source>
        <dbReference type="ARBA" id="ARBA00022977"/>
    </source>
</evidence>
<dbReference type="Proteomes" id="UP000663929">
    <property type="component" value="Chromosome"/>
</dbReference>
<keyword evidence="5 8" id="KW-0784">Thiamine biosynthesis</keyword>
<keyword evidence="8" id="KW-0963">Cytoplasm</keyword>
<dbReference type="Gene3D" id="3.20.20.70">
    <property type="entry name" value="Aldolase class I"/>
    <property type="match status" value="1"/>
</dbReference>
<dbReference type="AlphaFoldDB" id="A0A8A4TVN9"/>
<dbReference type="HAMAP" id="MF_00443">
    <property type="entry name" value="ThiG"/>
    <property type="match status" value="1"/>
</dbReference>
<dbReference type="SUPFAM" id="SSF110399">
    <property type="entry name" value="ThiG-like"/>
    <property type="match status" value="1"/>
</dbReference>
<dbReference type="Pfam" id="PF05690">
    <property type="entry name" value="ThiG"/>
    <property type="match status" value="1"/>
</dbReference>
<feature type="active site" description="Schiff-base intermediate with DXP" evidence="8">
    <location>
        <position position="96"/>
    </location>
</feature>
<feature type="domain" description="Thiazole synthase ThiG" evidence="9">
    <location>
        <begin position="4"/>
        <end position="249"/>
    </location>
</feature>
<dbReference type="PANTHER" id="PTHR34266:SF2">
    <property type="entry name" value="THIAZOLE SYNTHASE"/>
    <property type="match status" value="1"/>
</dbReference>
<dbReference type="InterPro" id="IPR033983">
    <property type="entry name" value="Thiazole_synthase_ThiG"/>
</dbReference>
<comment type="function">
    <text evidence="1 8">Catalyzes the rearrangement of 1-deoxy-D-xylulose 5-phosphate (DXP) to produce the thiazole phosphate moiety of thiamine. Sulfur is provided by the thiocarboxylate moiety of the carrier protein ThiS. In vitro, sulfur can be provided by H(2)S.</text>
</comment>
<organism evidence="10 11">
    <name type="scientific">Sulfidibacter corallicola</name>
    <dbReference type="NCBI Taxonomy" id="2818388"/>
    <lineage>
        <taxon>Bacteria</taxon>
        <taxon>Pseudomonadati</taxon>
        <taxon>Acidobacteriota</taxon>
        <taxon>Holophagae</taxon>
        <taxon>Acanthopleuribacterales</taxon>
        <taxon>Acanthopleuribacteraceae</taxon>
        <taxon>Sulfidibacter</taxon>
    </lineage>
</organism>
<reference evidence="10" key="1">
    <citation type="submission" date="2021-03" db="EMBL/GenBank/DDBJ databases">
        <title>Acanthopleuribacteraceae sp. M133.</title>
        <authorList>
            <person name="Wang G."/>
        </authorList>
    </citation>
    <scope>NUCLEOTIDE SEQUENCE</scope>
    <source>
        <strain evidence="10">M133</strain>
    </source>
</reference>
<comment type="subunit">
    <text evidence="8">Homotetramer. Forms heterodimers with either ThiH or ThiS.</text>
</comment>
<comment type="subcellular location">
    <subcellularLocation>
        <location evidence="8">Cytoplasm</location>
    </subcellularLocation>
</comment>
<evidence type="ECO:0000256" key="3">
    <source>
        <dbReference type="ARBA" id="ARBA00011960"/>
    </source>
</evidence>
<evidence type="ECO:0000256" key="2">
    <source>
        <dbReference type="ARBA" id="ARBA00004948"/>
    </source>
</evidence>
<evidence type="ECO:0000256" key="8">
    <source>
        <dbReference type="HAMAP-Rule" id="MF_00443"/>
    </source>
</evidence>
<dbReference type="PANTHER" id="PTHR34266">
    <property type="entry name" value="THIAZOLE SYNTHASE"/>
    <property type="match status" value="1"/>
</dbReference>
<comment type="similarity">
    <text evidence="8">Belongs to the ThiG family.</text>
</comment>
<dbReference type="GO" id="GO:1990107">
    <property type="term" value="F:thiazole synthase activity"/>
    <property type="evidence" value="ECO:0007669"/>
    <property type="project" value="UniProtKB-EC"/>
</dbReference>
<sequence>MWHVGGAALDSRMFIGTALYPSPEIMRRSIEASGAGVITVSLRRQAPDSDGGRAFWDYVRDLGLHILPNTAGCHSVKEAVTTAQMARELFDTRWIKLEVIGDTYNLQPDPIGLVEATRELISQDFEVFPYTTDDLVLCTRLAEAGCSTVMPWASPIGSGQGLLNPFNLDMIRKRLPDINLIIDAGIGRPSDAARALEMGYDGILINSAVALAQDPVVMARAFALAVESGRMAYESGIMPKRDFANPSTPTVGTPFWHGEPS</sequence>
<dbReference type="InterPro" id="IPR008867">
    <property type="entry name" value="ThiG"/>
</dbReference>
<dbReference type="InterPro" id="IPR013785">
    <property type="entry name" value="Aldolase_TIM"/>
</dbReference>
<feature type="binding site" evidence="8">
    <location>
        <position position="157"/>
    </location>
    <ligand>
        <name>1-deoxy-D-xylulose 5-phosphate</name>
        <dbReference type="ChEBI" id="CHEBI:57792"/>
    </ligand>
</feature>
<evidence type="ECO:0000313" key="11">
    <source>
        <dbReference type="Proteomes" id="UP000663929"/>
    </source>
</evidence>
<evidence type="ECO:0000256" key="1">
    <source>
        <dbReference type="ARBA" id="ARBA00002834"/>
    </source>
</evidence>
<comment type="pathway">
    <text evidence="2 8">Cofactor biosynthesis; thiamine diphosphate biosynthesis.</text>
</comment>
<keyword evidence="6 8" id="KW-0704">Schiff base</keyword>
<evidence type="ECO:0000256" key="6">
    <source>
        <dbReference type="ARBA" id="ARBA00023270"/>
    </source>
</evidence>
<protein>
    <recommendedName>
        <fullName evidence="3 8">Thiazole synthase</fullName>
        <ecNumber evidence="3 8">2.8.1.10</ecNumber>
    </recommendedName>
</protein>
<keyword evidence="11" id="KW-1185">Reference proteome</keyword>
<evidence type="ECO:0000313" key="10">
    <source>
        <dbReference type="EMBL" id="QTD53570.1"/>
    </source>
</evidence>
<dbReference type="KEGG" id="scor:J3U87_14035"/>
<accession>A0A8A4TVN9</accession>
<feature type="binding site" evidence="8">
    <location>
        <begin position="206"/>
        <end position="207"/>
    </location>
    <ligand>
        <name>1-deoxy-D-xylulose 5-phosphate</name>
        <dbReference type="ChEBI" id="CHEBI:57792"/>
    </ligand>
</feature>
<gene>
    <name evidence="8" type="primary">thiG</name>
    <name evidence="10" type="ORF">J3U87_14035</name>
</gene>
<dbReference type="EMBL" id="CP071793">
    <property type="protein sequence ID" value="QTD53570.1"/>
    <property type="molecule type" value="Genomic_DNA"/>
</dbReference>